<dbReference type="AlphaFoldDB" id="A0A0D9X252"/>
<evidence type="ECO:0000313" key="1">
    <source>
        <dbReference type="EnsemblPlants" id="LPERR07G21010.1"/>
    </source>
</evidence>
<reference evidence="1" key="3">
    <citation type="submission" date="2015-04" db="UniProtKB">
        <authorList>
            <consortium name="EnsemblPlants"/>
        </authorList>
    </citation>
    <scope>IDENTIFICATION</scope>
</reference>
<name>A0A0D9X252_9ORYZ</name>
<proteinExistence type="predicted"/>
<organism evidence="1 2">
    <name type="scientific">Leersia perrieri</name>
    <dbReference type="NCBI Taxonomy" id="77586"/>
    <lineage>
        <taxon>Eukaryota</taxon>
        <taxon>Viridiplantae</taxon>
        <taxon>Streptophyta</taxon>
        <taxon>Embryophyta</taxon>
        <taxon>Tracheophyta</taxon>
        <taxon>Spermatophyta</taxon>
        <taxon>Magnoliopsida</taxon>
        <taxon>Liliopsida</taxon>
        <taxon>Poales</taxon>
        <taxon>Poaceae</taxon>
        <taxon>BOP clade</taxon>
        <taxon>Oryzoideae</taxon>
        <taxon>Oryzeae</taxon>
        <taxon>Oryzinae</taxon>
        <taxon>Leersia</taxon>
    </lineage>
</organism>
<dbReference type="Proteomes" id="UP000032180">
    <property type="component" value="Chromosome 7"/>
</dbReference>
<sequence length="142" mass="15328">MAATQLRLDPVADVPCIAVTQVKQTACCMASAPGFYGESSTSPTQPKADGAGELLWGERGVVVYQNLRSRVAYPDLQRGGHQHLRGLHGVGRPHCLRRVRIHGARRSERSFSALASTTVLSVSFQYSNSFAYPLAIANVACE</sequence>
<reference evidence="2" key="2">
    <citation type="submission" date="2013-12" db="EMBL/GenBank/DDBJ databases">
        <authorList>
            <person name="Yu Y."/>
            <person name="Lee S."/>
            <person name="de Baynast K."/>
            <person name="Wissotski M."/>
            <person name="Liu L."/>
            <person name="Talag J."/>
            <person name="Goicoechea J."/>
            <person name="Angelova A."/>
            <person name="Jetty R."/>
            <person name="Kudrna D."/>
            <person name="Golser W."/>
            <person name="Rivera L."/>
            <person name="Zhang J."/>
            <person name="Wing R."/>
        </authorList>
    </citation>
    <scope>NUCLEOTIDE SEQUENCE</scope>
</reference>
<keyword evidence="2" id="KW-1185">Reference proteome</keyword>
<reference evidence="1 2" key="1">
    <citation type="submission" date="2012-08" db="EMBL/GenBank/DDBJ databases">
        <title>Oryza genome evolution.</title>
        <authorList>
            <person name="Wing R.A."/>
        </authorList>
    </citation>
    <scope>NUCLEOTIDE SEQUENCE</scope>
</reference>
<evidence type="ECO:0000313" key="2">
    <source>
        <dbReference type="Proteomes" id="UP000032180"/>
    </source>
</evidence>
<dbReference type="Gramene" id="LPERR07G21010.1">
    <property type="protein sequence ID" value="LPERR07G21010.1"/>
    <property type="gene ID" value="LPERR07G21010"/>
</dbReference>
<protein>
    <submittedName>
        <fullName evidence="1">Uncharacterized protein</fullName>
    </submittedName>
</protein>
<accession>A0A0D9X252</accession>
<dbReference type="HOGENOM" id="CLU_1818617_0_0_1"/>
<dbReference type="EnsemblPlants" id="LPERR07G21010.1">
    <property type="protein sequence ID" value="LPERR07G21010.1"/>
    <property type="gene ID" value="LPERR07G21010"/>
</dbReference>